<feature type="chain" id="PRO_5012738800" evidence="1">
    <location>
        <begin position="24"/>
        <end position="113"/>
    </location>
</feature>
<keyword evidence="5" id="KW-1185">Reference proteome</keyword>
<dbReference type="InterPro" id="IPR044741">
    <property type="entry name" value="NsLTP-like"/>
</dbReference>
<dbReference type="PANTHER" id="PTHR33286">
    <property type="entry name" value="BIFUNCTIONAL INHIBITOR/LIPID-TRANSFER PROTEIN/SEED STORAGE 2S ALBUMIN SUPERFAMILY PROTEIN"/>
    <property type="match status" value="1"/>
</dbReference>
<dbReference type="Gene3D" id="1.10.110.10">
    <property type="entry name" value="Plant lipid-transfer and hydrophobic proteins"/>
    <property type="match status" value="1"/>
</dbReference>
<dbReference type="AlphaFoldDB" id="A0A251VR67"/>
<proteinExistence type="predicted"/>
<keyword evidence="1" id="KW-0732">Signal</keyword>
<sequence length="113" mass="11857">MAISMTRFTFFAVLICSFAVILGNKMASAQCAGDMQGLMQECARYVQKSGPMIQPSAGCCGVVKNVDLPCVCSHITTEVEGVISMEKAAFIAQACGKPLARGAHCGSYVVQGN</sequence>
<dbReference type="SUPFAM" id="SSF47699">
    <property type="entry name" value="Bifunctional inhibitor/lipid-transfer protein/seed storage 2S albumin"/>
    <property type="match status" value="1"/>
</dbReference>
<feature type="domain" description="Bifunctional inhibitor/plant lipid transfer protein/seed storage helical" evidence="2">
    <location>
        <begin position="14"/>
        <end position="105"/>
    </location>
</feature>
<reference evidence="3" key="3">
    <citation type="submission" date="2020-06" db="EMBL/GenBank/DDBJ databases">
        <title>Helianthus annuus Genome sequencing and assembly Release 2.</title>
        <authorList>
            <person name="Gouzy J."/>
            <person name="Langlade N."/>
            <person name="Munos S."/>
        </authorList>
    </citation>
    <scope>NUCLEOTIDE SEQUENCE</scope>
    <source>
        <tissue evidence="3">Leaves</tissue>
    </source>
</reference>
<name>A0A251VR67_HELAN</name>
<evidence type="ECO:0000313" key="3">
    <source>
        <dbReference type="EMBL" id="KAF5822296.1"/>
    </source>
</evidence>
<dbReference type="InParanoid" id="A0A251VR67"/>
<evidence type="ECO:0000259" key="2">
    <source>
        <dbReference type="Pfam" id="PF14368"/>
    </source>
</evidence>
<dbReference type="EMBL" id="CM007890">
    <property type="protein sequence ID" value="OTG37623.1"/>
    <property type="molecule type" value="Genomic_DNA"/>
</dbReference>
<accession>A0A251VR67</accession>
<reference evidence="3 5" key="1">
    <citation type="journal article" date="2017" name="Nature">
        <title>The sunflower genome provides insights into oil metabolism, flowering and Asterid evolution.</title>
        <authorList>
            <person name="Badouin H."/>
            <person name="Gouzy J."/>
            <person name="Grassa C.J."/>
            <person name="Murat F."/>
            <person name="Staton S.E."/>
            <person name="Cottret L."/>
            <person name="Lelandais-Briere C."/>
            <person name="Owens G.L."/>
            <person name="Carrere S."/>
            <person name="Mayjonade B."/>
            <person name="Legrand L."/>
            <person name="Gill N."/>
            <person name="Kane N.C."/>
            <person name="Bowers J.E."/>
            <person name="Hubner S."/>
            <person name="Bellec A."/>
            <person name="Berard A."/>
            <person name="Berges H."/>
            <person name="Blanchet N."/>
            <person name="Boniface M.C."/>
            <person name="Brunel D."/>
            <person name="Catrice O."/>
            <person name="Chaidir N."/>
            <person name="Claudel C."/>
            <person name="Donnadieu C."/>
            <person name="Faraut T."/>
            <person name="Fievet G."/>
            <person name="Helmstetter N."/>
            <person name="King M."/>
            <person name="Knapp S.J."/>
            <person name="Lai Z."/>
            <person name="Le Paslier M.C."/>
            <person name="Lippi Y."/>
            <person name="Lorenzon L."/>
            <person name="Mandel J.R."/>
            <person name="Marage G."/>
            <person name="Marchand G."/>
            <person name="Marquand E."/>
            <person name="Bret-Mestries E."/>
            <person name="Morien E."/>
            <person name="Nambeesan S."/>
            <person name="Nguyen T."/>
            <person name="Pegot-Espagnet P."/>
            <person name="Pouilly N."/>
            <person name="Raftis F."/>
            <person name="Sallet E."/>
            <person name="Schiex T."/>
            <person name="Thomas J."/>
            <person name="Vandecasteele C."/>
            <person name="Vares D."/>
            <person name="Vear F."/>
            <person name="Vautrin S."/>
            <person name="Crespi M."/>
            <person name="Mangin B."/>
            <person name="Burke J.M."/>
            <person name="Salse J."/>
            <person name="Munos S."/>
            <person name="Vincourt P."/>
            <person name="Rieseberg L.H."/>
            <person name="Langlade N.B."/>
        </authorList>
    </citation>
    <scope>NUCLEOTIDE SEQUENCE [LARGE SCALE GENOMIC DNA]</scope>
    <source>
        <strain evidence="5">cv. SF193</strain>
        <tissue evidence="3">Leaves</tissue>
    </source>
</reference>
<dbReference type="CDD" id="cd04660">
    <property type="entry name" value="nsLTP_like"/>
    <property type="match status" value="1"/>
</dbReference>
<dbReference type="Gramene" id="mRNA:HanXRQr2_Chr01g0024781">
    <property type="protein sequence ID" value="mRNA:HanXRQr2_Chr01g0024781"/>
    <property type="gene ID" value="HanXRQr2_Chr01g0024781"/>
</dbReference>
<protein>
    <submittedName>
        <fullName evidence="3">Bifunctional inhibitor/plant lipid transfer protein/seed storage helical</fullName>
    </submittedName>
    <submittedName>
        <fullName evidence="4">Putative bifunctional inhibitor/lipid-transfer protein/seed storage 2S albumin superfamily protein</fullName>
    </submittedName>
</protein>
<dbReference type="PANTHER" id="PTHR33286:SF54">
    <property type="entry name" value="BIFUNCTIONAL INHIBITOR_LIPID-TRANSFER PROTEIN_SEED STORAGE 2S ALBUMIN SUPERFAMILY PROTEIN"/>
    <property type="match status" value="1"/>
</dbReference>
<dbReference type="InterPro" id="IPR016140">
    <property type="entry name" value="Bifunc_inhib/LTP/seed_store"/>
</dbReference>
<dbReference type="Pfam" id="PF14368">
    <property type="entry name" value="LTP_2"/>
    <property type="match status" value="1"/>
</dbReference>
<gene>
    <name evidence="4" type="ORF">HannXRQ_Chr01g0020811</name>
    <name evidence="3" type="ORF">HanXRQr2_Chr01g0024781</name>
</gene>
<reference evidence="4" key="2">
    <citation type="submission" date="2017-02" db="EMBL/GenBank/DDBJ databases">
        <title>Sunflower complete genome.</title>
        <authorList>
            <person name="Langlade N."/>
            <person name="Munos S."/>
        </authorList>
    </citation>
    <scope>NUCLEOTIDE SEQUENCE [LARGE SCALE GENOMIC DNA]</scope>
    <source>
        <tissue evidence="4">Leaves</tissue>
    </source>
</reference>
<feature type="signal peptide" evidence="1">
    <location>
        <begin position="1"/>
        <end position="23"/>
    </location>
</feature>
<dbReference type="InterPro" id="IPR036312">
    <property type="entry name" value="Bifun_inhib/LTP/seed_sf"/>
</dbReference>
<evidence type="ECO:0000313" key="5">
    <source>
        <dbReference type="Proteomes" id="UP000215914"/>
    </source>
</evidence>
<evidence type="ECO:0000313" key="4">
    <source>
        <dbReference type="EMBL" id="OTG37623.1"/>
    </source>
</evidence>
<dbReference type="FunCoup" id="A0A251VR67">
    <property type="interactions" value="157"/>
</dbReference>
<dbReference type="OrthoDB" id="653734at2759"/>
<dbReference type="EMBL" id="MNCJ02000316">
    <property type="protein sequence ID" value="KAF5822296.1"/>
    <property type="molecule type" value="Genomic_DNA"/>
</dbReference>
<evidence type="ECO:0000256" key="1">
    <source>
        <dbReference type="SAM" id="SignalP"/>
    </source>
</evidence>
<organism evidence="4 5">
    <name type="scientific">Helianthus annuus</name>
    <name type="common">Common sunflower</name>
    <dbReference type="NCBI Taxonomy" id="4232"/>
    <lineage>
        <taxon>Eukaryota</taxon>
        <taxon>Viridiplantae</taxon>
        <taxon>Streptophyta</taxon>
        <taxon>Embryophyta</taxon>
        <taxon>Tracheophyta</taxon>
        <taxon>Spermatophyta</taxon>
        <taxon>Magnoliopsida</taxon>
        <taxon>eudicotyledons</taxon>
        <taxon>Gunneridae</taxon>
        <taxon>Pentapetalae</taxon>
        <taxon>asterids</taxon>
        <taxon>campanulids</taxon>
        <taxon>Asterales</taxon>
        <taxon>Asteraceae</taxon>
        <taxon>Asteroideae</taxon>
        <taxon>Heliantheae alliance</taxon>
        <taxon>Heliantheae</taxon>
        <taxon>Helianthus</taxon>
    </lineage>
</organism>
<dbReference type="Proteomes" id="UP000215914">
    <property type="component" value="Chromosome 1"/>
</dbReference>
<dbReference type="OMA" id="QKSGPKI"/>